<keyword evidence="5" id="KW-0496">Mitochondrion</keyword>
<evidence type="ECO:0000313" key="7">
    <source>
        <dbReference type="EMBL" id="CEK52870.1"/>
    </source>
</evidence>
<comment type="similarity">
    <text evidence="2">Belongs to the ATPase inhibitor family.</text>
</comment>
<evidence type="ECO:0000256" key="2">
    <source>
        <dbReference type="ARBA" id="ARBA00010901"/>
    </source>
</evidence>
<dbReference type="InterPro" id="IPR007648">
    <property type="entry name" value="ATPase_inhibitor_mt"/>
</dbReference>
<evidence type="ECO:0000256" key="5">
    <source>
        <dbReference type="ARBA" id="ARBA00023128"/>
    </source>
</evidence>
<evidence type="ECO:0000256" key="3">
    <source>
        <dbReference type="ARBA" id="ARBA00022946"/>
    </source>
</evidence>
<keyword evidence="4" id="KW-0175">Coiled coil</keyword>
<comment type="subcellular location">
    <subcellularLocation>
        <location evidence="1">Mitochondrion</location>
    </subcellularLocation>
</comment>
<dbReference type="AlphaFoldDB" id="A0A0B6YBM4"/>
<evidence type="ECO:0000256" key="4">
    <source>
        <dbReference type="ARBA" id="ARBA00023054"/>
    </source>
</evidence>
<sequence length="92" mass="10351">MNRIVASKLLNVTAMRNCSGKGGHGGSINQAGGIFGEVEQARENQYFRKKQEEQLLALKKHMEDEIAHHKSQAEAHAKAIQRNQEKLDQLKK</sequence>
<dbReference type="SUPFAM" id="SSF64602">
    <property type="entry name" value="F1 ATPase inhibitor, IF1, C-terminal domain"/>
    <property type="match status" value="1"/>
</dbReference>
<dbReference type="PANTHER" id="PTHR48417:SF1">
    <property type="entry name" value="ATP SYNTHASE F1 SUBUNIT EPSILON"/>
    <property type="match status" value="1"/>
</dbReference>
<dbReference type="GO" id="GO:0042030">
    <property type="term" value="F:ATPase inhibitor activity"/>
    <property type="evidence" value="ECO:0007669"/>
    <property type="project" value="InterPro"/>
</dbReference>
<reference evidence="7" key="1">
    <citation type="submission" date="2014-12" db="EMBL/GenBank/DDBJ databases">
        <title>Insight into the proteome of Arion vulgaris.</title>
        <authorList>
            <person name="Aradska J."/>
            <person name="Bulat T."/>
            <person name="Smidak R."/>
            <person name="Sarate P."/>
            <person name="Gangsoo J."/>
            <person name="Sialana F."/>
            <person name="Bilban M."/>
            <person name="Lubec G."/>
        </authorList>
    </citation>
    <scope>NUCLEOTIDE SEQUENCE</scope>
    <source>
        <tissue evidence="7">Skin</tissue>
    </source>
</reference>
<dbReference type="Gene3D" id="1.20.5.500">
    <property type="entry name" value="Single helix bin"/>
    <property type="match status" value="1"/>
</dbReference>
<dbReference type="EMBL" id="HACG01006005">
    <property type="protein sequence ID" value="CEK52870.1"/>
    <property type="molecule type" value="Transcribed_RNA"/>
</dbReference>
<evidence type="ECO:0000256" key="1">
    <source>
        <dbReference type="ARBA" id="ARBA00004173"/>
    </source>
</evidence>
<keyword evidence="3" id="KW-0809">Transit peptide</keyword>
<dbReference type="GO" id="GO:0005739">
    <property type="term" value="C:mitochondrion"/>
    <property type="evidence" value="ECO:0007669"/>
    <property type="project" value="UniProtKB-SubCell"/>
</dbReference>
<dbReference type="Pfam" id="PF04568">
    <property type="entry name" value="IATP"/>
    <property type="match status" value="1"/>
</dbReference>
<evidence type="ECO:0000256" key="6">
    <source>
        <dbReference type="SAM" id="MobiDB-lite"/>
    </source>
</evidence>
<protein>
    <recommendedName>
        <fullName evidence="8">ATPase inhibitor, mitochondrial</fullName>
    </recommendedName>
</protein>
<accession>A0A0B6YBM4</accession>
<organism evidence="7">
    <name type="scientific">Arion vulgaris</name>
    <dbReference type="NCBI Taxonomy" id="1028688"/>
    <lineage>
        <taxon>Eukaryota</taxon>
        <taxon>Metazoa</taxon>
        <taxon>Spiralia</taxon>
        <taxon>Lophotrochozoa</taxon>
        <taxon>Mollusca</taxon>
        <taxon>Gastropoda</taxon>
        <taxon>Heterobranchia</taxon>
        <taxon>Euthyneura</taxon>
        <taxon>Panpulmonata</taxon>
        <taxon>Eupulmonata</taxon>
        <taxon>Stylommatophora</taxon>
        <taxon>Helicina</taxon>
        <taxon>Arionoidea</taxon>
        <taxon>Arionidae</taxon>
        <taxon>Arion</taxon>
    </lineage>
</organism>
<dbReference type="PANTHER" id="PTHR48417">
    <property type="entry name" value="ATP SYNTHASE F1 SUBUNIT EPSILON"/>
    <property type="match status" value="1"/>
</dbReference>
<gene>
    <name evidence="7" type="primary">ORF18307</name>
</gene>
<proteinExistence type="inferred from homology"/>
<evidence type="ECO:0008006" key="8">
    <source>
        <dbReference type="Google" id="ProtNLM"/>
    </source>
</evidence>
<name>A0A0B6YBM4_9EUPU</name>
<feature type="region of interest" description="Disordered" evidence="6">
    <location>
        <begin position="68"/>
        <end position="92"/>
    </location>
</feature>